<comment type="caution">
    <text evidence="1">The sequence shown here is derived from an EMBL/GenBank/DDBJ whole genome shotgun (WGS) entry which is preliminary data.</text>
</comment>
<accession>A0A392P2Y9</accession>
<dbReference type="GO" id="GO:0003677">
    <property type="term" value="F:DNA binding"/>
    <property type="evidence" value="ECO:0007669"/>
    <property type="project" value="UniProtKB-KW"/>
</dbReference>
<evidence type="ECO:0000313" key="1">
    <source>
        <dbReference type="EMBL" id="MCI06104.1"/>
    </source>
</evidence>
<evidence type="ECO:0000313" key="2">
    <source>
        <dbReference type="Proteomes" id="UP000265520"/>
    </source>
</evidence>
<keyword evidence="1" id="KW-0547">Nucleotide-binding</keyword>
<dbReference type="GO" id="GO:0004386">
    <property type="term" value="F:helicase activity"/>
    <property type="evidence" value="ECO:0007669"/>
    <property type="project" value="UniProtKB-KW"/>
</dbReference>
<sequence>MSNMSNPNKLIRIITGRDKGRKAKLMKNSAGGQPGSGSPWTLFEDQALVVLVHDMGPNWELVSDAVNSTLQFK</sequence>
<dbReference type="PANTHER" id="PTHR46774:SF3">
    <property type="entry name" value="CHROMATIN MODIFICATION-RELATED PROTEIN EAF1 A-RELATED"/>
    <property type="match status" value="1"/>
</dbReference>
<dbReference type="EMBL" id="LXQA010060754">
    <property type="protein sequence ID" value="MCI06104.1"/>
    <property type="molecule type" value="Genomic_DNA"/>
</dbReference>
<keyword evidence="1" id="KW-0238">DNA-binding</keyword>
<name>A0A392P2Y9_9FABA</name>
<dbReference type="AlphaFoldDB" id="A0A392P2Y9"/>
<proteinExistence type="predicted"/>
<keyword evidence="1" id="KW-0067">ATP-binding</keyword>
<organism evidence="1 2">
    <name type="scientific">Trifolium medium</name>
    <dbReference type="NCBI Taxonomy" id="97028"/>
    <lineage>
        <taxon>Eukaryota</taxon>
        <taxon>Viridiplantae</taxon>
        <taxon>Streptophyta</taxon>
        <taxon>Embryophyta</taxon>
        <taxon>Tracheophyta</taxon>
        <taxon>Spermatophyta</taxon>
        <taxon>Magnoliopsida</taxon>
        <taxon>eudicotyledons</taxon>
        <taxon>Gunneridae</taxon>
        <taxon>Pentapetalae</taxon>
        <taxon>rosids</taxon>
        <taxon>fabids</taxon>
        <taxon>Fabales</taxon>
        <taxon>Fabaceae</taxon>
        <taxon>Papilionoideae</taxon>
        <taxon>50 kb inversion clade</taxon>
        <taxon>NPAAA clade</taxon>
        <taxon>Hologalegina</taxon>
        <taxon>IRL clade</taxon>
        <taxon>Trifolieae</taxon>
        <taxon>Trifolium</taxon>
    </lineage>
</organism>
<reference evidence="1 2" key="1">
    <citation type="journal article" date="2018" name="Front. Plant Sci.">
        <title>Red Clover (Trifolium pratense) and Zigzag Clover (T. medium) - A Picture of Genomic Similarities and Differences.</title>
        <authorList>
            <person name="Dluhosova J."/>
            <person name="Istvanek J."/>
            <person name="Nedelnik J."/>
            <person name="Repkova J."/>
        </authorList>
    </citation>
    <scope>NUCLEOTIDE SEQUENCE [LARGE SCALE GENOMIC DNA]</scope>
    <source>
        <strain evidence="2">cv. 10/8</strain>
        <tissue evidence="1">Leaf</tissue>
    </source>
</reference>
<feature type="non-terminal residue" evidence="1">
    <location>
        <position position="73"/>
    </location>
</feature>
<dbReference type="InterPro" id="IPR009057">
    <property type="entry name" value="Homeodomain-like_sf"/>
</dbReference>
<dbReference type="SUPFAM" id="SSF46689">
    <property type="entry name" value="Homeodomain-like"/>
    <property type="match status" value="1"/>
</dbReference>
<keyword evidence="2" id="KW-1185">Reference proteome</keyword>
<protein>
    <submittedName>
        <fullName evidence="1">Putative helicase/SANT-associated DNA-binding protein</fullName>
    </submittedName>
</protein>
<dbReference type="Proteomes" id="UP000265520">
    <property type="component" value="Unassembled WGS sequence"/>
</dbReference>
<dbReference type="InterPro" id="IPR044798">
    <property type="entry name" value="EAF1A/B"/>
</dbReference>
<keyword evidence="1" id="KW-0378">Hydrolase</keyword>
<dbReference type="GO" id="GO:0035267">
    <property type="term" value="C:NuA4 histone acetyltransferase complex"/>
    <property type="evidence" value="ECO:0007669"/>
    <property type="project" value="InterPro"/>
</dbReference>
<dbReference type="PANTHER" id="PTHR46774">
    <property type="entry name" value="CHROMATIN MODIFICATION-RELATED PROTEIN EAF1 A-RELATED"/>
    <property type="match status" value="1"/>
</dbReference>
<keyword evidence="1" id="KW-0347">Helicase</keyword>